<dbReference type="Proteomes" id="UP000652761">
    <property type="component" value="Unassembled WGS sequence"/>
</dbReference>
<dbReference type="Pfam" id="PF24046">
    <property type="entry name" value="At4g08330"/>
    <property type="match status" value="1"/>
</dbReference>
<dbReference type="SMART" id="SM00367">
    <property type="entry name" value="LRR_CC"/>
    <property type="match status" value="8"/>
</dbReference>
<proteinExistence type="predicted"/>
<name>A0A843U2P9_COLES</name>
<reference evidence="2" key="1">
    <citation type="submission" date="2017-07" db="EMBL/GenBank/DDBJ databases">
        <title>Taro Niue Genome Assembly and Annotation.</title>
        <authorList>
            <person name="Atibalentja N."/>
            <person name="Keating K."/>
            <person name="Fields C.J."/>
        </authorList>
    </citation>
    <scope>NUCLEOTIDE SEQUENCE</scope>
    <source>
        <strain evidence="2">Niue_2</strain>
        <tissue evidence="2">Leaf</tissue>
    </source>
</reference>
<dbReference type="InterPro" id="IPR045282">
    <property type="entry name" value="At4g08330-like"/>
</dbReference>
<protein>
    <recommendedName>
        <fullName evidence="1">F-box domain-containing protein</fullName>
    </recommendedName>
</protein>
<dbReference type="PANTHER" id="PTHR33674:SF3">
    <property type="entry name" value="YIPPEE DOMAIN-CONTAINING PROTEIN"/>
    <property type="match status" value="1"/>
</dbReference>
<dbReference type="InterPro" id="IPR001810">
    <property type="entry name" value="F-box_dom"/>
</dbReference>
<dbReference type="InterPro" id="IPR006553">
    <property type="entry name" value="Leu-rich_rpt_Cys-con_subtyp"/>
</dbReference>
<accession>A0A843U2P9</accession>
<gene>
    <name evidence="2" type="ORF">Taro_008567</name>
</gene>
<dbReference type="OrthoDB" id="550575at2759"/>
<dbReference type="InterPro" id="IPR032675">
    <property type="entry name" value="LRR_dom_sf"/>
</dbReference>
<organism evidence="2 3">
    <name type="scientific">Colocasia esculenta</name>
    <name type="common">Wild taro</name>
    <name type="synonym">Arum esculentum</name>
    <dbReference type="NCBI Taxonomy" id="4460"/>
    <lineage>
        <taxon>Eukaryota</taxon>
        <taxon>Viridiplantae</taxon>
        <taxon>Streptophyta</taxon>
        <taxon>Embryophyta</taxon>
        <taxon>Tracheophyta</taxon>
        <taxon>Spermatophyta</taxon>
        <taxon>Magnoliopsida</taxon>
        <taxon>Liliopsida</taxon>
        <taxon>Araceae</taxon>
        <taxon>Aroideae</taxon>
        <taxon>Colocasieae</taxon>
        <taxon>Colocasia</taxon>
    </lineage>
</organism>
<dbReference type="Gene3D" id="1.20.1280.50">
    <property type="match status" value="1"/>
</dbReference>
<dbReference type="AlphaFoldDB" id="A0A843U2P9"/>
<keyword evidence="3" id="KW-1185">Reference proteome</keyword>
<evidence type="ECO:0000259" key="1">
    <source>
        <dbReference type="Pfam" id="PF00646"/>
    </source>
</evidence>
<dbReference type="EMBL" id="NMUH01000285">
    <property type="protein sequence ID" value="MQL76200.1"/>
    <property type="molecule type" value="Genomic_DNA"/>
</dbReference>
<evidence type="ECO:0000313" key="2">
    <source>
        <dbReference type="EMBL" id="MQL76200.1"/>
    </source>
</evidence>
<dbReference type="PANTHER" id="PTHR33674">
    <property type="entry name" value="METHIONINE-S-OXIDE REDUCTASE"/>
    <property type="match status" value="1"/>
</dbReference>
<dbReference type="InterPro" id="IPR036047">
    <property type="entry name" value="F-box-like_dom_sf"/>
</dbReference>
<dbReference type="SUPFAM" id="SSF81383">
    <property type="entry name" value="F-box domain"/>
    <property type="match status" value="1"/>
</dbReference>
<dbReference type="Pfam" id="PF00646">
    <property type="entry name" value="F-box"/>
    <property type="match status" value="1"/>
</dbReference>
<evidence type="ECO:0000313" key="3">
    <source>
        <dbReference type="Proteomes" id="UP000652761"/>
    </source>
</evidence>
<dbReference type="InterPro" id="IPR001611">
    <property type="entry name" value="Leu-rich_rpt"/>
</dbReference>
<sequence length="651" mass="71664">MPRVLIGRLTCLGNAEATATGRPAQTMLKTVQKNKTTNRQPFSSLSLFLSSPPSVLLPLSSHGSRLSSIALLDVSPVDGCDPSRPMRALVKIRILIVEDVPGGRRLQVDCISQLDIQMQSIAKLRETVVFGRPHWYFMIINTLFWLHFHGMWLLKFGCGSCGYPLNLTSSNRITSGVGSEYRKSVKKGVISFHSVDLSRFTQVDEVNCFPVSWGCHRSKTKLLCRKCGIFIGYGYIDSPVLCGFDPAGTSTSACQKYTIRLAALQPSEESEQDSCSSVTIEDLTDDCLLTIFQKLETYDDRNAFGLTCRRWLQIQNTARRSLTFHLSYNPKAYQCYIRLLPRVLARFPFLSSVSLAGCTELPDSAITRLRDSGPTLRSISLYYCSGMTDPGISLMSTGCPHLVSITLYRCNITDEGLECLAKNCSALVNINLSYSMFISDHGIAAISRDCLQMRVLVVSSCKGITGTGFTGCSSTLTYVEADSCMLTMEGFLGMVSGGGLEYLNVCGLKGWGNGDGLAGIGAGFATKLRFLNLRMCRYVSDKSVAAIAEGCPLLEEWSLAVCHEVRLQGWSAVGSNCKKLKVLHVNRCRNLCDHGLAALRNGCEGLEILHIYDCRRVTSEGLETFKLARGGVQLKREERVYIGPSLDDFFI</sequence>
<dbReference type="SUPFAM" id="SSF52047">
    <property type="entry name" value="RNI-like"/>
    <property type="match status" value="1"/>
</dbReference>
<dbReference type="Pfam" id="PF13516">
    <property type="entry name" value="LRR_6"/>
    <property type="match status" value="1"/>
</dbReference>
<comment type="caution">
    <text evidence="2">The sequence shown here is derived from an EMBL/GenBank/DDBJ whole genome shotgun (WGS) entry which is preliminary data.</text>
</comment>
<dbReference type="Gene3D" id="3.80.10.10">
    <property type="entry name" value="Ribonuclease Inhibitor"/>
    <property type="match status" value="1"/>
</dbReference>
<feature type="non-terminal residue" evidence="2">
    <location>
        <position position="1"/>
    </location>
</feature>
<feature type="domain" description="F-box" evidence="1">
    <location>
        <begin position="280"/>
        <end position="314"/>
    </location>
</feature>